<feature type="compositionally biased region" description="Basic and acidic residues" evidence="1">
    <location>
        <begin position="702"/>
        <end position="712"/>
    </location>
</feature>
<organism evidence="2 3">
    <name type="scientific">Friedmanniomyces simplex</name>
    <dbReference type="NCBI Taxonomy" id="329884"/>
    <lineage>
        <taxon>Eukaryota</taxon>
        <taxon>Fungi</taxon>
        <taxon>Dikarya</taxon>
        <taxon>Ascomycota</taxon>
        <taxon>Pezizomycotina</taxon>
        <taxon>Dothideomycetes</taxon>
        <taxon>Dothideomycetidae</taxon>
        <taxon>Mycosphaerellales</taxon>
        <taxon>Teratosphaeriaceae</taxon>
        <taxon>Friedmanniomyces</taxon>
    </lineage>
</organism>
<feature type="region of interest" description="Disordered" evidence="1">
    <location>
        <begin position="1"/>
        <end position="20"/>
    </location>
</feature>
<comment type="caution">
    <text evidence="2">The sequence shown here is derived from an EMBL/GenBank/DDBJ whole genome shotgun (WGS) entry which is preliminary data.</text>
</comment>
<accession>A0A4U0Y0H4</accession>
<feature type="region of interest" description="Disordered" evidence="1">
    <location>
        <begin position="454"/>
        <end position="474"/>
    </location>
</feature>
<gene>
    <name evidence="2" type="ORF">B0A55_00397</name>
</gene>
<protein>
    <submittedName>
        <fullName evidence="2">Uncharacterized protein</fullName>
    </submittedName>
</protein>
<dbReference type="Proteomes" id="UP000309340">
    <property type="component" value="Unassembled WGS sequence"/>
</dbReference>
<dbReference type="OrthoDB" id="4586300at2759"/>
<sequence length="742" mass="82970">MGGNDQDEESNGFPGTIFQQMQAGHDRFIRELHEESRRFQQQPTESEIKPSSGGDNVFLSFKRFIDTNLGNLADSFRQFPDNIAELRAGMQEERGRRKQEELDIWRRWTGLEESPDHCQLLRDRSSPADRQDAVDAALLLLKEARDRNAHIPAEKIEALYTDDNLGSLDVFASPMLSPGGACYYQQDGGCNAPSTVIFRSDFSSHRWLSIDWFKRSPYSPVSLERLDGLQKPGGSWREAFEDLLAAALDKPMNSRERIGQRCPGGNPQSTRTGPGLDWMLSLQCRGFLPPQLPLWYNSSRTRRLPLTDELLEEQAKSIFRMNDFSQLIDEIATPAPQTLASSGVNAYTSDLPAFDETSQWEYFKLRADGHSDATARSAMSTARNDTLQDRPSQLELFEQRNQKRIRDHQREQEQAGMTKDRLFPDDSDDSESTTEQAYYEHLQAIDEALKKELAGSRPRNEKSGLATCPPPQPPSYEERLGWQPTGLSAIDLFDAKDTLAWALHDGDLESATQCFTNWHKAYGSVADLLLIYRRNLVYETSLSSHRAALSEALIRSDLPHTAFARQELCRPVNAGDGNKAEGLSVEEKRERRELVRRGMQVNAGVEARELLVYPTNAMRDLVEGLEQQQEALGLGSGNKVMVGSPAAAAAATAAPVAVAKGGADEVKPKVDVLSSLTTTQTTRLPDGTVTTKVVLKQRFADGREESEEKVHTYQESPTSHQQGMEANGAEAENKKGRGWFWS</sequence>
<feature type="compositionally biased region" description="Acidic residues" evidence="1">
    <location>
        <begin position="1"/>
        <end position="10"/>
    </location>
</feature>
<name>A0A4U0Y0H4_9PEZI</name>
<evidence type="ECO:0000256" key="1">
    <source>
        <dbReference type="SAM" id="MobiDB-lite"/>
    </source>
</evidence>
<feature type="region of interest" description="Disordered" evidence="1">
    <location>
        <begin position="702"/>
        <end position="742"/>
    </location>
</feature>
<evidence type="ECO:0000313" key="3">
    <source>
        <dbReference type="Proteomes" id="UP000309340"/>
    </source>
</evidence>
<reference evidence="2 3" key="1">
    <citation type="submission" date="2017-03" db="EMBL/GenBank/DDBJ databases">
        <title>Genomes of endolithic fungi from Antarctica.</title>
        <authorList>
            <person name="Coleine C."/>
            <person name="Masonjones S."/>
            <person name="Stajich J.E."/>
        </authorList>
    </citation>
    <scope>NUCLEOTIDE SEQUENCE [LARGE SCALE GENOMIC DNA]</scope>
    <source>
        <strain evidence="2 3">CCFEE 5184</strain>
    </source>
</reference>
<feature type="region of interest" description="Disordered" evidence="1">
    <location>
        <begin position="400"/>
        <end position="434"/>
    </location>
</feature>
<feature type="compositionally biased region" description="Polar residues" evidence="1">
    <location>
        <begin position="713"/>
        <end position="724"/>
    </location>
</feature>
<proteinExistence type="predicted"/>
<dbReference type="EMBL" id="NAJQ01000006">
    <property type="protein sequence ID" value="TKA83610.1"/>
    <property type="molecule type" value="Genomic_DNA"/>
</dbReference>
<feature type="compositionally biased region" description="Basic and acidic residues" evidence="1">
    <location>
        <begin position="408"/>
        <end position="424"/>
    </location>
</feature>
<dbReference type="STRING" id="329884.A0A4U0Y0H4"/>
<dbReference type="AlphaFoldDB" id="A0A4U0Y0H4"/>
<keyword evidence="3" id="KW-1185">Reference proteome</keyword>
<evidence type="ECO:0000313" key="2">
    <source>
        <dbReference type="EMBL" id="TKA83610.1"/>
    </source>
</evidence>